<evidence type="ECO:0000313" key="2">
    <source>
        <dbReference type="Proteomes" id="UP000224460"/>
    </source>
</evidence>
<organism evidence="1 2">
    <name type="scientific">Sporanaerobium hydrogeniformans</name>
    <dbReference type="NCBI Taxonomy" id="3072179"/>
    <lineage>
        <taxon>Bacteria</taxon>
        <taxon>Bacillati</taxon>
        <taxon>Bacillota</taxon>
        <taxon>Clostridia</taxon>
        <taxon>Lachnospirales</taxon>
        <taxon>Lachnospiraceae</taxon>
        <taxon>Sporanaerobium</taxon>
    </lineage>
</organism>
<reference evidence="1" key="1">
    <citation type="submission" date="2017-10" db="EMBL/GenBank/DDBJ databases">
        <title>Genome sequence of cellulolytic Lachnospiraceae bacterium XHS1971 isolated from hotspring sediment.</title>
        <authorList>
            <person name="Vasudevan G."/>
            <person name="Joshi A.J."/>
            <person name="Hivarkar S."/>
            <person name="Lanjekar V.B."/>
            <person name="Dhakephalkar P.K."/>
            <person name="Dagar S."/>
        </authorList>
    </citation>
    <scope>NUCLEOTIDE SEQUENCE</scope>
    <source>
        <strain evidence="1">XHS1971</strain>
    </source>
</reference>
<protein>
    <submittedName>
        <fullName evidence="1">Methionine adenosyltransferase</fullName>
    </submittedName>
</protein>
<keyword evidence="2" id="KW-1185">Reference proteome</keyword>
<comment type="caution">
    <text evidence="1">The sequence shown here is derived from an EMBL/GenBank/DDBJ whole genome shotgun (WGS) entry which is preliminary data.</text>
</comment>
<proteinExistence type="predicted"/>
<evidence type="ECO:0000313" key="1">
    <source>
        <dbReference type="EMBL" id="PHV72414.1"/>
    </source>
</evidence>
<gene>
    <name evidence="1" type="ORF">CS063_02750</name>
</gene>
<name>A0AC61DGL3_9FIRM</name>
<dbReference type="EMBL" id="PEDL01000001">
    <property type="protein sequence ID" value="PHV72414.1"/>
    <property type="molecule type" value="Genomic_DNA"/>
</dbReference>
<sequence>MRRCEMSKRYLTAESVCAGHPDKLCDIIADNILDECLRRDKATRVACEVMATKGKIIVAGEISCSEKIDIRSIVKNVLKELGYNPLKFLIYVYVHNQSSDIAAGVNTALEARNGINEQYGSIGAGDQGTMYGYATKETREMLPLPLVLSHRIVKRLDEARKGKIIKGILPDGKAQVTVEYHDDVPVRVKTIVVSVQHEKNKTQEELKSDILNNVLWQCFEDFPFDDETEILINPSGQFVLGGPAADTGLTGRKIMVDTYGGLASHGGGALCGKDPTKVDRSGAYMARYIAKHIVWCDLAEKCEVAISYAIGKANPVAFSINTFGTGTVPDEILALAAQEVFNLRPAAIIEKLHLRNILYSDTAVYGHFNSYLFPWEDVNRYSKLREVVEKYANRED</sequence>
<dbReference type="Proteomes" id="UP000224460">
    <property type="component" value="Unassembled WGS sequence"/>
</dbReference>
<accession>A0AC61DGL3</accession>